<dbReference type="GO" id="GO:0003700">
    <property type="term" value="F:DNA-binding transcription factor activity"/>
    <property type="evidence" value="ECO:0007669"/>
    <property type="project" value="InterPro"/>
</dbReference>
<evidence type="ECO:0000259" key="4">
    <source>
        <dbReference type="PROSITE" id="PS01124"/>
    </source>
</evidence>
<evidence type="ECO:0000256" key="3">
    <source>
        <dbReference type="ARBA" id="ARBA00023163"/>
    </source>
</evidence>
<dbReference type="GO" id="GO:0043565">
    <property type="term" value="F:sequence-specific DNA binding"/>
    <property type="evidence" value="ECO:0007669"/>
    <property type="project" value="InterPro"/>
</dbReference>
<organism evidence="5 6">
    <name type="scientific">Vibrio astriarenae</name>
    <dbReference type="NCBI Taxonomy" id="1481923"/>
    <lineage>
        <taxon>Bacteria</taxon>
        <taxon>Pseudomonadati</taxon>
        <taxon>Pseudomonadota</taxon>
        <taxon>Gammaproteobacteria</taxon>
        <taxon>Vibrionales</taxon>
        <taxon>Vibrionaceae</taxon>
        <taxon>Vibrio</taxon>
    </lineage>
</organism>
<dbReference type="Gene3D" id="1.10.10.60">
    <property type="entry name" value="Homeodomain-like"/>
    <property type="match status" value="1"/>
</dbReference>
<dbReference type="PANTHER" id="PTHR43280">
    <property type="entry name" value="ARAC-FAMILY TRANSCRIPTIONAL REGULATOR"/>
    <property type="match status" value="1"/>
</dbReference>
<dbReference type="Pfam" id="PF12833">
    <property type="entry name" value="HTH_18"/>
    <property type="match status" value="1"/>
</dbReference>
<dbReference type="RefSeq" id="WP_164649756.1">
    <property type="nucleotide sequence ID" value="NZ_CP047476.1"/>
</dbReference>
<dbReference type="Gene3D" id="3.40.50.2300">
    <property type="match status" value="2"/>
</dbReference>
<keyword evidence="1" id="KW-0805">Transcription regulation</keyword>
<dbReference type="Pfam" id="PF13377">
    <property type="entry name" value="Peripla_BP_3"/>
    <property type="match status" value="1"/>
</dbReference>
<protein>
    <submittedName>
        <fullName evidence="5">Substrate-binding domain-containing protein</fullName>
    </submittedName>
</protein>
<gene>
    <name evidence="5" type="ORF">GT360_14920</name>
</gene>
<keyword evidence="2" id="KW-0238">DNA-binding</keyword>
<dbReference type="EMBL" id="CP047476">
    <property type="protein sequence ID" value="QIA64855.1"/>
    <property type="molecule type" value="Genomic_DNA"/>
</dbReference>
<dbReference type="KEGG" id="vas:GT360_14920"/>
<dbReference type="PANTHER" id="PTHR43280:SF28">
    <property type="entry name" value="HTH-TYPE TRANSCRIPTIONAL ACTIVATOR RHAS"/>
    <property type="match status" value="1"/>
</dbReference>
<keyword evidence="6" id="KW-1185">Reference proteome</keyword>
<dbReference type="InterPro" id="IPR046335">
    <property type="entry name" value="LacI/GalR-like_sensor"/>
</dbReference>
<dbReference type="SUPFAM" id="SSF46689">
    <property type="entry name" value="Homeodomain-like"/>
    <property type="match status" value="1"/>
</dbReference>
<dbReference type="InterPro" id="IPR009057">
    <property type="entry name" value="Homeodomain-like_sf"/>
</dbReference>
<keyword evidence="3" id="KW-0804">Transcription</keyword>
<dbReference type="AlphaFoldDB" id="A0A7Z2T5X5"/>
<feature type="domain" description="HTH araC/xylS-type" evidence="4">
    <location>
        <begin position="264"/>
        <end position="362"/>
    </location>
</feature>
<sequence length="375" mass="43031">MEKSLLLLLDSMIYYDRQILKGIKAKADELDSRLEIHLECPSNLDFILSKRWDYIIADYDKPENRQIVNTLDSKTVVITNHKEQGLHAELSVVELDNAGLANTALQAFAKRNIDNVSYFANQRDFVTPWSSERASAFEKTANVSGLNYISDVETALKERRFPLGIYCSSDRSACRMASLCKSLKIKVPEQVSIIGTDCDDTERMLSPIPLSSVELNPFELGKLCFETLDKRIRYKRTVRAEFSSYKLIHAQTTLEDNSVDPVVVKAESYIRNHFHVNMKIKQVTDHCRISRKTLDTRFLIAHRMTAHQYLTHLRLERAKHLLLSTNEKLESIAKQCGYPGQSYLSQVFLKQFGVAPIRFRVEHGQGIRNEAETQR</sequence>
<dbReference type="InterPro" id="IPR018060">
    <property type="entry name" value="HTH_AraC"/>
</dbReference>
<reference evidence="5 6" key="1">
    <citation type="submission" date="2020-01" db="EMBL/GenBank/DDBJ databases">
        <title>Whole genome and functional gene identification of agarase of Vibrio HN897.</title>
        <authorList>
            <person name="Liu Y."/>
            <person name="Zhao Z."/>
        </authorList>
    </citation>
    <scope>NUCLEOTIDE SEQUENCE [LARGE SCALE GENOMIC DNA]</scope>
    <source>
        <strain evidence="5 6">HN897</strain>
    </source>
</reference>
<dbReference type="InterPro" id="IPR028082">
    <property type="entry name" value="Peripla_BP_I"/>
</dbReference>
<dbReference type="SUPFAM" id="SSF53822">
    <property type="entry name" value="Periplasmic binding protein-like I"/>
    <property type="match status" value="1"/>
</dbReference>
<dbReference type="Proteomes" id="UP000464262">
    <property type="component" value="Chromosome 2"/>
</dbReference>
<dbReference type="SMART" id="SM00342">
    <property type="entry name" value="HTH_ARAC"/>
    <property type="match status" value="1"/>
</dbReference>
<evidence type="ECO:0000313" key="6">
    <source>
        <dbReference type="Proteomes" id="UP000464262"/>
    </source>
</evidence>
<evidence type="ECO:0000313" key="5">
    <source>
        <dbReference type="EMBL" id="QIA64855.1"/>
    </source>
</evidence>
<proteinExistence type="predicted"/>
<accession>A0A7Z2T5X5</accession>
<evidence type="ECO:0000256" key="2">
    <source>
        <dbReference type="ARBA" id="ARBA00023125"/>
    </source>
</evidence>
<evidence type="ECO:0000256" key="1">
    <source>
        <dbReference type="ARBA" id="ARBA00023015"/>
    </source>
</evidence>
<name>A0A7Z2T5X5_9VIBR</name>
<dbReference type="PROSITE" id="PS01124">
    <property type="entry name" value="HTH_ARAC_FAMILY_2"/>
    <property type="match status" value="1"/>
</dbReference>